<dbReference type="PROSITE" id="PS50110">
    <property type="entry name" value="RESPONSE_REGULATORY"/>
    <property type="match status" value="1"/>
</dbReference>
<evidence type="ECO:0000256" key="1">
    <source>
        <dbReference type="PROSITE-ProRule" id="PRU00169"/>
    </source>
</evidence>
<comment type="caution">
    <text evidence="4">The sequence shown here is derived from an EMBL/GenBank/DDBJ whole genome shotgun (WGS) entry which is preliminary data.</text>
</comment>
<protein>
    <submittedName>
        <fullName evidence="4">Response regulator receiver domain-containing protein</fullName>
    </submittedName>
</protein>
<evidence type="ECO:0000313" key="4">
    <source>
        <dbReference type="EMBL" id="RKR03892.1"/>
    </source>
</evidence>
<feature type="compositionally biased region" description="Basic residues" evidence="2">
    <location>
        <begin position="165"/>
        <end position="178"/>
    </location>
</feature>
<sequence>MTALARNLPVSATSLAAIAPNGCGETPLLLESNGFLRNMLLGLLRDAGAGDVMLAKRGDAALMQIAERTPSVIIADWHNHDDPTEDRLKLVRAIRESEHAPYRHTPIVLISQPRSRREVERARDVGVSEFLITPIAPITLQNRLQALDTQPRDFISAARFAGPDRRRRPRKAHGPAHKRTADVEAGLATPMGAARAAAVALAHETQLSGDRLAIRVGRSLQRFITAVTDYTPVEAEVVEMHRAALAQLVRMAEDGNPLREPVVAGLEQVVAKRMGRR</sequence>
<dbReference type="Pfam" id="PF00072">
    <property type="entry name" value="Response_reg"/>
    <property type="match status" value="1"/>
</dbReference>
<dbReference type="Gene3D" id="3.40.50.2300">
    <property type="match status" value="1"/>
</dbReference>
<feature type="region of interest" description="Disordered" evidence="2">
    <location>
        <begin position="158"/>
        <end position="183"/>
    </location>
</feature>
<dbReference type="InterPro" id="IPR011006">
    <property type="entry name" value="CheY-like_superfamily"/>
</dbReference>
<evidence type="ECO:0000259" key="3">
    <source>
        <dbReference type="PROSITE" id="PS50110"/>
    </source>
</evidence>
<dbReference type="OrthoDB" id="7626489at2"/>
<proteinExistence type="predicted"/>
<name>A0A495DLU3_9PROT</name>
<dbReference type="RefSeq" id="WP_121209775.1">
    <property type="nucleotide sequence ID" value="NZ_RBIM01000001.1"/>
</dbReference>
<feature type="domain" description="Response regulatory" evidence="3">
    <location>
        <begin position="26"/>
        <end position="148"/>
    </location>
</feature>
<gene>
    <name evidence="4" type="ORF">C7435_0335</name>
</gene>
<dbReference type="AlphaFoldDB" id="A0A495DLU3"/>
<dbReference type="SMART" id="SM00448">
    <property type="entry name" value="REC"/>
    <property type="match status" value="1"/>
</dbReference>
<evidence type="ECO:0000256" key="2">
    <source>
        <dbReference type="SAM" id="MobiDB-lite"/>
    </source>
</evidence>
<dbReference type="InterPro" id="IPR001789">
    <property type="entry name" value="Sig_transdc_resp-reg_receiver"/>
</dbReference>
<dbReference type="Proteomes" id="UP000273675">
    <property type="component" value="Unassembled WGS sequence"/>
</dbReference>
<keyword evidence="1" id="KW-0597">Phosphoprotein</keyword>
<dbReference type="SUPFAM" id="SSF52172">
    <property type="entry name" value="CheY-like"/>
    <property type="match status" value="1"/>
</dbReference>
<evidence type="ECO:0000313" key="5">
    <source>
        <dbReference type="Proteomes" id="UP000273675"/>
    </source>
</evidence>
<organism evidence="4 5">
    <name type="scientific">Maricaulis maris</name>
    <dbReference type="NCBI Taxonomy" id="74318"/>
    <lineage>
        <taxon>Bacteria</taxon>
        <taxon>Pseudomonadati</taxon>
        <taxon>Pseudomonadota</taxon>
        <taxon>Alphaproteobacteria</taxon>
        <taxon>Maricaulales</taxon>
        <taxon>Maricaulaceae</taxon>
        <taxon>Maricaulis</taxon>
    </lineage>
</organism>
<reference evidence="4 5" key="1">
    <citation type="submission" date="2018-10" db="EMBL/GenBank/DDBJ databases">
        <title>Genomic Encyclopedia of Type Strains, Phase IV (KMG-IV): sequencing the most valuable type-strain genomes for metagenomic binning, comparative biology and taxonomic classification.</title>
        <authorList>
            <person name="Goeker M."/>
        </authorList>
    </citation>
    <scope>NUCLEOTIDE SEQUENCE [LARGE SCALE GENOMIC DNA]</scope>
    <source>
        <strain evidence="4 5">DSM 4734</strain>
    </source>
</reference>
<accession>A0A495DLU3</accession>
<feature type="modified residue" description="4-aspartylphosphate" evidence="1">
    <location>
        <position position="76"/>
    </location>
</feature>
<dbReference type="EMBL" id="RBIM01000001">
    <property type="protein sequence ID" value="RKR03892.1"/>
    <property type="molecule type" value="Genomic_DNA"/>
</dbReference>
<dbReference type="GO" id="GO:0000160">
    <property type="term" value="P:phosphorelay signal transduction system"/>
    <property type="evidence" value="ECO:0007669"/>
    <property type="project" value="InterPro"/>
</dbReference>